<name>A0A165D3R6_9BASI</name>
<dbReference type="InterPro" id="IPR041457">
    <property type="entry name" value="CxC2_KDZ-assoc"/>
</dbReference>
<dbReference type="InParanoid" id="A0A165D3R6"/>
<dbReference type="OrthoDB" id="3257613at2759"/>
<feature type="non-terminal residue" evidence="2">
    <location>
        <position position="362"/>
    </location>
</feature>
<dbReference type="STRING" id="1353952.A0A165D3R6"/>
<evidence type="ECO:0000259" key="1">
    <source>
        <dbReference type="Pfam" id="PF18803"/>
    </source>
</evidence>
<evidence type="ECO:0000313" key="2">
    <source>
        <dbReference type="EMBL" id="KZT52005.1"/>
    </source>
</evidence>
<evidence type="ECO:0000313" key="3">
    <source>
        <dbReference type="Proteomes" id="UP000076842"/>
    </source>
</evidence>
<reference evidence="2 3" key="1">
    <citation type="journal article" date="2016" name="Mol. Biol. Evol.">
        <title>Comparative Genomics of Early-Diverging Mushroom-Forming Fungi Provides Insights into the Origins of Lignocellulose Decay Capabilities.</title>
        <authorList>
            <person name="Nagy L.G."/>
            <person name="Riley R."/>
            <person name="Tritt A."/>
            <person name="Adam C."/>
            <person name="Daum C."/>
            <person name="Floudas D."/>
            <person name="Sun H."/>
            <person name="Yadav J.S."/>
            <person name="Pangilinan J."/>
            <person name="Larsson K.H."/>
            <person name="Matsuura K."/>
            <person name="Barry K."/>
            <person name="Labutti K."/>
            <person name="Kuo R."/>
            <person name="Ohm R.A."/>
            <person name="Bhattacharya S.S."/>
            <person name="Shirouzu T."/>
            <person name="Yoshinaga Y."/>
            <person name="Martin F.M."/>
            <person name="Grigoriev I.V."/>
            <person name="Hibbett D.S."/>
        </authorList>
    </citation>
    <scope>NUCLEOTIDE SEQUENCE [LARGE SCALE GENOMIC DNA]</scope>
    <source>
        <strain evidence="2 3">HHB12733</strain>
    </source>
</reference>
<dbReference type="Proteomes" id="UP000076842">
    <property type="component" value="Unassembled WGS sequence"/>
</dbReference>
<proteinExistence type="predicted"/>
<sequence length="362" mass="40532">MDECLRHYGRSSESETCAQCRRSSVPITRCRECFQPPELCRSCQIEAHVHQPFHWVDVWSGDYFARDSLQNLGLILNVGHCGAACPAAVPYPTIPLVVVHINGVHKMSISFCRCDDGAKRYVQLLRERLFPASYEHPQTAFTFAVLADFHLHTLCSKKSAYDYYAKIVRQTSDVVPSSTSDRYREFLRACRIWMDLEATRRSGQAHGLQRLLPAFAAARICSPLCPACPQLGINVTVNEHLVTLYLGGDGNFSLSSKKKAVDGNDTPLNNGAGFFPEQEHFQNYITTHEDFKLVDYRQPQTCSGFKTSMLFQGSLGCRLSGVYSWSCIRHGLYRPGGTVDLQVGERYVFSNVDYAFAGAISG</sequence>
<accession>A0A165D3R6</accession>
<dbReference type="EMBL" id="KV424082">
    <property type="protein sequence ID" value="KZT52005.1"/>
    <property type="molecule type" value="Genomic_DNA"/>
</dbReference>
<organism evidence="2 3">
    <name type="scientific">Calocera cornea HHB12733</name>
    <dbReference type="NCBI Taxonomy" id="1353952"/>
    <lineage>
        <taxon>Eukaryota</taxon>
        <taxon>Fungi</taxon>
        <taxon>Dikarya</taxon>
        <taxon>Basidiomycota</taxon>
        <taxon>Agaricomycotina</taxon>
        <taxon>Dacrymycetes</taxon>
        <taxon>Dacrymycetales</taxon>
        <taxon>Dacrymycetaceae</taxon>
        <taxon>Calocera</taxon>
    </lineage>
</organism>
<keyword evidence="3" id="KW-1185">Reference proteome</keyword>
<dbReference type="Pfam" id="PF18803">
    <property type="entry name" value="CxC2"/>
    <property type="match status" value="1"/>
</dbReference>
<protein>
    <recommendedName>
        <fullName evidence="1">CxC2-like cysteine cluster KDZ transposase-associated domain-containing protein</fullName>
    </recommendedName>
</protein>
<dbReference type="AlphaFoldDB" id="A0A165D3R6"/>
<feature type="domain" description="CxC2-like cysteine cluster KDZ transposase-associated" evidence="1">
    <location>
        <begin position="69"/>
        <end position="173"/>
    </location>
</feature>
<gene>
    <name evidence="2" type="ORF">CALCODRAFT_442233</name>
</gene>